<dbReference type="GO" id="GO:0004029">
    <property type="term" value="F:aldehyde dehydrogenase (NAD+) activity"/>
    <property type="evidence" value="ECO:0007669"/>
    <property type="project" value="UniProtKB-EC"/>
</dbReference>
<organism evidence="8 9">
    <name type="scientific">Actibacterium mucosum KCTC 23349</name>
    <dbReference type="NCBI Taxonomy" id="1454373"/>
    <lineage>
        <taxon>Bacteria</taxon>
        <taxon>Pseudomonadati</taxon>
        <taxon>Pseudomonadota</taxon>
        <taxon>Alphaproteobacteria</taxon>
        <taxon>Rhodobacterales</taxon>
        <taxon>Roseobacteraceae</taxon>
        <taxon>Actibacterium</taxon>
    </lineage>
</organism>
<dbReference type="Pfam" id="PF00171">
    <property type="entry name" value="Aldedh"/>
    <property type="match status" value="1"/>
</dbReference>
<accession>A0A037ZMB0</accession>
<dbReference type="PANTHER" id="PTHR42804:SF1">
    <property type="entry name" value="ALDEHYDE DEHYDROGENASE-RELATED"/>
    <property type="match status" value="1"/>
</dbReference>
<dbReference type="STRING" id="1454373.ACMU_09110"/>
<evidence type="ECO:0000256" key="6">
    <source>
        <dbReference type="RuleBase" id="RU003345"/>
    </source>
</evidence>
<dbReference type="EMBL" id="JFKE01000003">
    <property type="protein sequence ID" value="KAJ55916.1"/>
    <property type="molecule type" value="Genomic_DNA"/>
</dbReference>
<sequence length="445" mass="45948">MANQATGVPRARLPLGDDGDVARAVGRARMAFDLRAAEDRAALLEALIAGIEARHEDFAQAISREMGAPIDFARAKQVDAALSHLRVIRAAMDQAAAQVPEPLAPHAVRYEPLGVAALITPWNWPLNQAALKVGAALAAGCTMVLKPSELSPESGAMLAEVADDAGLRDILTVLQGDGQTGAALVGAEGVDVVSFTGSTAAGRQVAASAGAMLRPVLLELGGKSANILFDDCALPLAVQQGMAHCVRNSGQSCNAASRMLVHAAIYDQVVELAVAEAGGYVFNAPATAGGHLGPLVSATQFDRVQRCIAEAIEDGARLVAGGLGTDMAGPFCPRVTVFADVTPEMRLFHEEVFGPVLAISRFADEAEAVRLANDSAYGLAGYIQTADRERAARVAGGLQVGMVQINGTSRAPGAPFGGRKASGFGREAGLWGIRAFQAVKSISGV</sequence>
<comment type="caution">
    <text evidence="8">The sequence shown here is derived from an EMBL/GenBank/DDBJ whole genome shotgun (WGS) entry which is preliminary data.</text>
</comment>
<dbReference type="PROSITE" id="PS00070">
    <property type="entry name" value="ALDEHYDE_DEHYDR_CYS"/>
    <property type="match status" value="1"/>
</dbReference>
<evidence type="ECO:0000256" key="5">
    <source>
        <dbReference type="PROSITE-ProRule" id="PRU10007"/>
    </source>
</evidence>
<evidence type="ECO:0000259" key="7">
    <source>
        <dbReference type="Pfam" id="PF00171"/>
    </source>
</evidence>
<reference evidence="8 9" key="1">
    <citation type="submission" date="2014-03" db="EMBL/GenBank/DDBJ databases">
        <title>Draft Genome Sequence of Actibacterium mucosum KCTC 23349, a Marine Alphaproteobacterium with Complex Ionic Requirements Isolated from Mediterranean Seawater at Malvarrosa Beach, Valencia, Spain.</title>
        <authorList>
            <person name="Arahal D.R."/>
            <person name="Shao Z."/>
            <person name="Lai Q."/>
            <person name="Pujalte M.J."/>
        </authorList>
    </citation>
    <scope>NUCLEOTIDE SEQUENCE [LARGE SCALE GENOMIC DNA]</scope>
    <source>
        <strain evidence="8 9">KCTC 23349</strain>
    </source>
</reference>
<dbReference type="Gene3D" id="3.40.309.10">
    <property type="entry name" value="Aldehyde Dehydrogenase, Chain A, domain 2"/>
    <property type="match status" value="1"/>
</dbReference>
<feature type="domain" description="Aldehyde dehydrogenase" evidence="7">
    <location>
        <begin position="3"/>
        <end position="442"/>
    </location>
</feature>
<name>A0A037ZMB0_9RHOB</name>
<dbReference type="EC" id="1.2.1.3" evidence="3"/>
<dbReference type="PROSITE" id="PS00687">
    <property type="entry name" value="ALDEHYDE_DEHYDR_GLU"/>
    <property type="match status" value="1"/>
</dbReference>
<dbReference type="AlphaFoldDB" id="A0A037ZMB0"/>
<evidence type="ECO:0000256" key="3">
    <source>
        <dbReference type="ARBA" id="ARBA00024226"/>
    </source>
</evidence>
<keyword evidence="2 6" id="KW-0560">Oxidoreductase</keyword>
<dbReference type="InterPro" id="IPR016162">
    <property type="entry name" value="Ald_DH_N"/>
</dbReference>
<gene>
    <name evidence="8" type="ORF">ACMU_09110</name>
</gene>
<protein>
    <recommendedName>
        <fullName evidence="3">aldehyde dehydrogenase (NAD(+))</fullName>
        <ecNumber evidence="3">1.2.1.3</ecNumber>
    </recommendedName>
</protein>
<dbReference type="InterPro" id="IPR015590">
    <property type="entry name" value="Aldehyde_DH_dom"/>
</dbReference>
<dbReference type="InterPro" id="IPR016161">
    <property type="entry name" value="Ald_DH/histidinol_DH"/>
</dbReference>
<dbReference type="SUPFAM" id="SSF53720">
    <property type="entry name" value="ALDH-like"/>
    <property type="match status" value="1"/>
</dbReference>
<dbReference type="PANTHER" id="PTHR42804">
    <property type="entry name" value="ALDEHYDE DEHYDROGENASE"/>
    <property type="match status" value="1"/>
</dbReference>
<keyword evidence="9" id="KW-1185">Reference proteome</keyword>
<evidence type="ECO:0000256" key="4">
    <source>
        <dbReference type="ARBA" id="ARBA00049194"/>
    </source>
</evidence>
<evidence type="ECO:0000313" key="9">
    <source>
        <dbReference type="Proteomes" id="UP000026249"/>
    </source>
</evidence>
<dbReference type="InterPro" id="IPR016160">
    <property type="entry name" value="Ald_DH_CS_CYS"/>
</dbReference>
<dbReference type="Proteomes" id="UP000026249">
    <property type="component" value="Unassembled WGS sequence"/>
</dbReference>
<proteinExistence type="inferred from homology"/>
<dbReference type="Gene3D" id="3.40.605.10">
    <property type="entry name" value="Aldehyde Dehydrogenase, Chain A, domain 1"/>
    <property type="match status" value="1"/>
</dbReference>
<dbReference type="InterPro" id="IPR016163">
    <property type="entry name" value="Ald_DH_C"/>
</dbReference>
<evidence type="ECO:0000256" key="1">
    <source>
        <dbReference type="ARBA" id="ARBA00009986"/>
    </source>
</evidence>
<comment type="similarity">
    <text evidence="1 6">Belongs to the aldehyde dehydrogenase family.</text>
</comment>
<feature type="active site" evidence="5">
    <location>
        <position position="219"/>
    </location>
</feature>
<comment type="catalytic activity">
    <reaction evidence="4">
        <text>an aldehyde + NAD(+) + H2O = a carboxylate + NADH + 2 H(+)</text>
        <dbReference type="Rhea" id="RHEA:16185"/>
        <dbReference type="ChEBI" id="CHEBI:15377"/>
        <dbReference type="ChEBI" id="CHEBI:15378"/>
        <dbReference type="ChEBI" id="CHEBI:17478"/>
        <dbReference type="ChEBI" id="CHEBI:29067"/>
        <dbReference type="ChEBI" id="CHEBI:57540"/>
        <dbReference type="ChEBI" id="CHEBI:57945"/>
        <dbReference type="EC" id="1.2.1.3"/>
    </reaction>
</comment>
<evidence type="ECO:0000313" key="8">
    <source>
        <dbReference type="EMBL" id="KAJ55916.1"/>
    </source>
</evidence>
<dbReference type="InterPro" id="IPR029510">
    <property type="entry name" value="Ald_DH_CS_GLU"/>
</dbReference>
<evidence type="ECO:0000256" key="2">
    <source>
        <dbReference type="ARBA" id="ARBA00023002"/>
    </source>
</evidence>